<dbReference type="RefSeq" id="WP_126627138.1">
    <property type="nucleotide sequence ID" value="NZ_BIFT01000001.1"/>
</dbReference>
<sequence>MPGYRSNQLSNFSICYLMLIQAGVIGLLIAQSFANSTKVIILLASAALLTLGFLLFLMHMLYVRYKRKKHP</sequence>
<organism evidence="2 3">
    <name type="scientific">Dictyobacter alpinus</name>
    <dbReference type="NCBI Taxonomy" id="2014873"/>
    <lineage>
        <taxon>Bacteria</taxon>
        <taxon>Bacillati</taxon>
        <taxon>Chloroflexota</taxon>
        <taxon>Ktedonobacteria</taxon>
        <taxon>Ktedonobacterales</taxon>
        <taxon>Dictyobacteraceae</taxon>
        <taxon>Dictyobacter</taxon>
    </lineage>
</organism>
<dbReference type="AlphaFoldDB" id="A0A402B5V7"/>
<comment type="caution">
    <text evidence="2">The sequence shown here is derived from an EMBL/GenBank/DDBJ whole genome shotgun (WGS) entry which is preliminary data.</text>
</comment>
<keyword evidence="3" id="KW-1185">Reference proteome</keyword>
<dbReference type="EMBL" id="BIFT01000001">
    <property type="protein sequence ID" value="GCE26719.1"/>
    <property type="molecule type" value="Genomic_DNA"/>
</dbReference>
<proteinExistence type="predicted"/>
<feature type="transmembrane region" description="Helical" evidence="1">
    <location>
        <begin position="40"/>
        <end position="63"/>
    </location>
</feature>
<evidence type="ECO:0000256" key="1">
    <source>
        <dbReference type="SAM" id="Phobius"/>
    </source>
</evidence>
<evidence type="ECO:0000313" key="2">
    <source>
        <dbReference type="EMBL" id="GCE26719.1"/>
    </source>
</evidence>
<evidence type="ECO:0000313" key="3">
    <source>
        <dbReference type="Proteomes" id="UP000287171"/>
    </source>
</evidence>
<keyword evidence="1" id="KW-0472">Membrane</keyword>
<gene>
    <name evidence="2" type="ORF">KDA_22030</name>
</gene>
<keyword evidence="1" id="KW-0812">Transmembrane</keyword>
<keyword evidence="1" id="KW-1133">Transmembrane helix</keyword>
<dbReference type="Proteomes" id="UP000287171">
    <property type="component" value="Unassembled WGS sequence"/>
</dbReference>
<reference evidence="3" key="1">
    <citation type="submission" date="2018-12" db="EMBL/GenBank/DDBJ databases">
        <title>Tengunoibacter tsumagoiensis gen. nov., sp. nov., Dictyobacter kobayashii sp. nov., D. alpinus sp. nov., and D. joshuensis sp. nov. and description of Dictyobacteraceae fam. nov. within the order Ktedonobacterales isolated from Tengu-no-mugimeshi.</title>
        <authorList>
            <person name="Wang C.M."/>
            <person name="Zheng Y."/>
            <person name="Sakai Y."/>
            <person name="Toyoda A."/>
            <person name="Minakuchi Y."/>
            <person name="Abe K."/>
            <person name="Yokota A."/>
            <person name="Yabe S."/>
        </authorList>
    </citation>
    <scope>NUCLEOTIDE SEQUENCE [LARGE SCALE GENOMIC DNA]</scope>
    <source>
        <strain evidence="3">Uno16</strain>
    </source>
</reference>
<protein>
    <submittedName>
        <fullName evidence="2">Uncharacterized protein</fullName>
    </submittedName>
</protein>
<accession>A0A402B5V7</accession>
<feature type="transmembrane region" description="Helical" evidence="1">
    <location>
        <begin position="12"/>
        <end position="34"/>
    </location>
</feature>
<name>A0A402B5V7_9CHLR</name>